<accession>A0A1I3L4E7</accession>
<dbReference type="Proteomes" id="UP000198915">
    <property type="component" value="Unassembled WGS sequence"/>
</dbReference>
<sequence>MGRDVYFLFYFLYLIGAQFPLFLLLILRNKDNDNINLFMYMFLASLVILILLIGFVKIRMVTNNKLKSNVVISSENLANNTMNEFLSFFLLPFFTFNLVATNSALQQLYEMLFIFILLTIFLHRSENLLINPLIFVFFNLYKGTSQGSNYCVIMPKHRTSASVDISNKENFVLITNKIILFNSTPNDQKSVTKFLNLTLLILILITICSILIVFRDFIFGEIAKKIGDFLR</sequence>
<keyword evidence="1" id="KW-0812">Transmembrane</keyword>
<reference evidence="3" key="1">
    <citation type="submission" date="2016-10" db="EMBL/GenBank/DDBJ databases">
        <authorList>
            <person name="Varghese N."/>
            <person name="Submissions S."/>
        </authorList>
    </citation>
    <scope>NUCLEOTIDE SEQUENCE [LARGE SCALE GENOMIC DNA]</scope>
    <source>
        <strain evidence="3">OK042</strain>
    </source>
</reference>
<feature type="transmembrane region" description="Helical" evidence="1">
    <location>
        <begin position="85"/>
        <end position="105"/>
    </location>
</feature>
<keyword evidence="1" id="KW-1133">Transmembrane helix</keyword>
<evidence type="ECO:0000313" key="2">
    <source>
        <dbReference type="EMBL" id="SFI79612.1"/>
    </source>
</evidence>
<feature type="transmembrane region" description="Helical" evidence="1">
    <location>
        <begin position="37"/>
        <end position="56"/>
    </location>
</feature>
<feature type="transmembrane region" description="Helical" evidence="1">
    <location>
        <begin position="194"/>
        <end position="214"/>
    </location>
</feature>
<proteinExistence type="predicted"/>
<feature type="transmembrane region" description="Helical" evidence="1">
    <location>
        <begin position="6"/>
        <end position="25"/>
    </location>
</feature>
<evidence type="ECO:0000313" key="3">
    <source>
        <dbReference type="Proteomes" id="UP000198915"/>
    </source>
</evidence>
<evidence type="ECO:0000256" key="1">
    <source>
        <dbReference type="SAM" id="Phobius"/>
    </source>
</evidence>
<keyword evidence="3" id="KW-1185">Reference proteome</keyword>
<protein>
    <submittedName>
        <fullName evidence="2">Uncharacterized protein</fullName>
    </submittedName>
</protein>
<gene>
    <name evidence="2" type="ORF">SAMN05518846_101183</name>
</gene>
<keyword evidence="1" id="KW-0472">Membrane</keyword>
<dbReference type="EMBL" id="FORT01000001">
    <property type="protein sequence ID" value="SFI79612.1"/>
    <property type="molecule type" value="Genomic_DNA"/>
</dbReference>
<dbReference type="AlphaFoldDB" id="A0A1I3L4E7"/>
<organism evidence="2 3">
    <name type="scientific">Brevibacillus centrosporus</name>
    <dbReference type="NCBI Taxonomy" id="54910"/>
    <lineage>
        <taxon>Bacteria</taxon>
        <taxon>Bacillati</taxon>
        <taxon>Bacillota</taxon>
        <taxon>Bacilli</taxon>
        <taxon>Bacillales</taxon>
        <taxon>Paenibacillaceae</taxon>
        <taxon>Brevibacillus</taxon>
    </lineage>
</organism>
<name>A0A1I3L4E7_9BACL</name>
<feature type="transmembrane region" description="Helical" evidence="1">
    <location>
        <begin position="112"/>
        <end position="138"/>
    </location>
</feature>